<accession>D1C911</accession>
<dbReference type="SUPFAM" id="SSF51735">
    <property type="entry name" value="NAD(P)-binding Rossmann-fold domains"/>
    <property type="match status" value="1"/>
</dbReference>
<dbReference type="SMART" id="SM00822">
    <property type="entry name" value="PKS_KR"/>
    <property type="match status" value="1"/>
</dbReference>
<dbReference type="PRINTS" id="PR00080">
    <property type="entry name" value="SDRFAMILY"/>
</dbReference>
<dbReference type="InterPro" id="IPR036291">
    <property type="entry name" value="NAD(P)-bd_dom_sf"/>
</dbReference>
<comment type="similarity">
    <text evidence="1">Belongs to the short-chain dehydrogenases/reductases (SDR) family.</text>
</comment>
<dbReference type="NCBIfam" id="NF005559">
    <property type="entry name" value="PRK07231.1"/>
    <property type="match status" value="1"/>
</dbReference>
<keyword evidence="5" id="KW-1185">Reference proteome</keyword>
<dbReference type="InterPro" id="IPR020904">
    <property type="entry name" value="Sc_DH/Rdtase_CS"/>
</dbReference>
<dbReference type="EMBL" id="CP001824">
    <property type="protein sequence ID" value="ACZ40304.1"/>
    <property type="molecule type" value="Genomic_DNA"/>
</dbReference>
<evidence type="ECO:0000256" key="1">
    <source>
        <dbReference type="ARBA" id="ARBA00006484"/>
    </source>
</evidence>
<dbReference type="AlphaFoldDB" id="D1C911"/>
<dbReference type="Gene3D" id="3.40.50.720">
    <property type="entry name" value="NAD(P)-binding Rossmann-like Domain"/>
    <property type="match status" value="1"/>
</dbReference>
<dbReference type="STRING" id="479434.Sthe_2896"/>
<dbReference type="InParanoid" id="D1C911"/>
<dbReference type="FunFam" id="3.40.50.720:FF:000084">
    <property type="entry name" value="Short-chain dehydrogenase reductase"/>
    <property type="match status" value="1"/>
</dbReference>
<reference evidence="5" key="1">
    <citation type="submission" date="2009-11" db="EMBL/GenBank/DDBJ databases">
        <title>The complete chromosome 2 of Sphaerobacter thermophilus DSM 20745.</title>
        <authorList>
            <person name="Lucas S."/>
            <person name="Copeland A."/>
            <person name="Lapidus A."/>
            <person name="Glavina del Rio T."/>
            <person name="Dalin E."/>
            <person name="Tice H."/>
            <person name="Bruce D."/>
            <person name="Goodwin L."/>
            <person name="Pitluck S."/>
            <person name="Kyrpides N."/>
            <person name="Mavromatis K."/>
            <person name="Ivanova N."/>
            <person name="Mikhailova N."/>
            <person name="LaButti K.M."/>
            <person name="Clum A."/>
            <person name="Sun H.I."/>
            <person name="Brettin T."/>
            <person name="Detter J.C."/>
            <person name="Han C."/>
            <person name="Larimer F."/>
            <person name="Land M."/>
            <person name="Hauser L."/>
            <person name="Markowitz V."/>
            <person name="Cheng J.F."/>
            <person name="Hugenholtz P."/>
            <person name="Woyke T."/>
            <person name="Wu D."/>
            <person name="Steenblock K."/>
            <person name="Schneider S."/>
            <person name="Pukall R."/>
            <person name="Goeker M."/>
            <person name="Klenk H.P."/>
            <person name="Eisen J.A."/>
        </authorList>
    </citation>
    <scope>NUCLEOTIDE SEQUENCE [LARGE SCALE GENOMIC DNA]</scope>
    <source>
        <strain evidence="5">ATCC 49802 / DSM 20745 / S 6022</strain>
    </source>
</reference>
<dbReference type="PANTHER" id="PTHR43477:SF1">
    <property type="entry name" value="DIHYDROANTICAPSIN 7-DEHYDROGENASE"/>
    <property type="match status" value="1"/>
</dbReference>
<dbReference type="InterPro" id="IPR057326">
    <property type="entry name" value="KR_dom"/>
</dbReference>
<feature type="domain" description="Ketoreductase" evidence="3">
    <location>
        <begin position="12"/>
        <end position="201"/>
    </location>
</feature>
<reference evidence="4 5" key="2">
    <citation type="journal article" date="2010" name="Stand. Genomic Sci.">
        <title>Complete genome sequence of Desulfohalobium retbaense type strain (HR(100)).</title>
        <authorList>
            <person name="Spring S."/>
            <person name="Nolan M."/>
            <person name="Lapidus A."/>
            <person name="Glavina Del Rio T."/>
            <person name="Copeland A."/>
            <person name="Tice H."/>
            <person name="Cheng J.F."/>
            <person name="Lucas S."/>
            <person name="Land M."/>
            <person name="Chen F."/>
            <person name="Bruce D."/>
            <person name="Goodwin L."/>
            <person name="Pitluck S."/>
            <person name="Ivanova N."/>
            <person name="Mavromatis K."/>
            <person name="Mikhailova N."/>
            <person name="Pati A."/>
            <person name="Chen A."/>
            <person name="Palaniappan K."/>
            <person name="Hauser L."/>
            <person name="Chang Y.J."/>
            <person name="Jeffries C.D."/>
            <person name="Munk C."/>
            <person name="Kiss H."/>
            <person name="Chain P."/>
            <person name="Han C."/>
            <person name="Brettin T."/>
            <person name="Detter J.C."/>
            <person name="Schuler E."/>
            <person name="Goker M."/>
            <person name="Rohde M."/>
            <person name="Bristow J."/>
            <person name="Eisen J.A."/>
            <person name="Markowitz V."/>
            <person name="Hugenholtz P."/>
            <person name="Kyrpides N.C."/>
            <person name="Klenk H.P."/>
        </authorList>
    </citation>
    <scope>NUCLEOTIDE SEQUENCE [LARGE SCALE GENOMIC DNA]</scope>
    <source>
        <strain evidence="5">ATCC 49802 / DSM 20745 / S 6022</strain>
    </source>
</reference>
<organism evidence="4 5">
    <name type="scientific">Sphaerobacter thermophilus (strain ATCC 49802 / DSM 20745 / KCCM 41009 / NCIMB 13125 / S 6022)</name>
    <dbReference type="NCBI Taxonomy" id="479434"/>
    <lineage>
        <taxon>Bacteria</taxon>
        <taxon>Pseudomonadati</taxon>
        <taxon>Thermomicrobiota</taxon>
        <taxon>Thermomicrobia</taxon>
        <taxon>Sphaerobacterales</taxon>
        <taxon>Sphaerobacterineae</taxon>
        <taxon>Sphaerobacteraceae</taxon>
        <taxon>Sphaerobacter</taxon>
    </lineage>
</organism>
<protein>
    <submittedName>
        <fullName evidence="4">Short-chain dehydrogenase/reductase SDR</fullName>
    </submittedName>
</protein>
<dbReference type="FunCoup" id="D1C911">
    <property type="interactions" value="127"/>
</dbReference>
<evidence type="ECO:0000313" key="5">
    <source>
        <dbReference type="Proteomes" id="UP000002027"/>
    </source>
</evidence>
<dbReference type="PANTHER" id="PTHR43477">
    <property type="entry name" value="DIHYDROANTICAPSIN 7-DEHYDROGENASE"/>
    <property type="match status" value="1"/>
</dbReference>
<dbReference type="RefSeq" id="WP_012873340.1">
    <property type="nucleotide sequence ID" value="NC_013524.1"/>
</dbReference>
<dbReference type="HOGENOM" id="CLU_010194_1_0_0"/>
<dbReference type="Proteomes" id="UP000002027">
    <property type="component" value="Chromosome 2"/>
</dbReference>
<keyword evidence="2" id="KW-0560">Oxidoreductase</keyword>
<gene>
    <name evidence="4" type="ordered locus">Sthe_2896</name>
</gene>
<dbReference type="NCBIfam" id="NF004791">
    <property type="entry name" value="PRK06138.1"/>
    <property type="match status" value="1"/>
</dbReference>
<dbReference type="Pfam" id="PF13561">
    <property type="entry name" value="adh_short_C2"/>
    <property type="match status" value="1"/>
</dbReference>
<dbReference type="OrthoDB" id="153550at2"/>
<dbReference type="PROSITE" id="PS00061">
    <property type="entry name" value="ADH_SHORT"/>
    <property type="match status" value="1"/>
</dbReference>
<dbReference type="GO" id="GO:0016491">
    <property type="term" value="F:oxidoreductase activity"/>
    <property type="evidence" value="ECO:0007669"/>
    <property type="project" value="UniProtKB-KW"/>
</dbReference>
<dbReference type="InterPro" id="IPR051122">
    <property type="entry name" value="SDR_DHRS6-like"/>
</dbReference>
<evidence type="ECO:0000259" key="3">
    <source>
        <dbReference type="SMART" id="SM00822"/>
    </source>
</evidence>
<dbReference type="CDD" id="cd05233">
    <property type="entry name" value="SDR_c"/>
    <property type="match status" value="1"/>
</dbReference>
<dbReference type="KEGG" id="sti:Sthe_2896"/>
<dbReference type="eggNOG" id="COG1028">
    <property type="taxonomic scope" value="Bacteria"/>
</dbReference>
<evidence type="ECO:0000256" key="2">
    <source>
        <dbReference type="ARBA" id="ARBA00023002"/>
    </source>
</evidence>
<dbReference type="PRINTS" id="PR00081">
    <property type="entry name" value="GDHRDH"/>
</dbReference>
<name>D1C911_SPHTD</name>
<proteinExistence type="inferred from homology"/>
<evidence type="ECO:0000313" key="4">
    <source>
        <dbReference type="EMBL" id="ACZ40304.1"/>
    </source>
</evidence>
<dbReference type="InterPro" id="IPR002347">
    <property type="entry name" value="SDR_fam"/>
</dbReference>
<sequence length="260" mass="26953">MAEQARGRLAGKVAIITGAGSGIGRAMALLFAREGATVVAAGRTPASIEETVAMIRAETGGEALAVAADVAIPADVERMVRETVARFGRIDILCNNAGIGSSKDVVAVEPDEWDRVFAVNVRGVYLGCKYALPHMLAQGGGSIINTASVLALVGAPERAAYCASKGAVVALTRQIAVEYADRGIRCNCLCPTTVDTPWVDRLLADAPDPVARRRALEERQPMGRLATAEDVAAAALYLASDDAAFVTGTAMVIDGGLSAR</sequence>